<dbReference type="Proteomes" id="UP001652700">
    <property type="component" value="Unplaced"/>
</dbReference>
<evidence type="ECO:0008006" key="4">
    <source>
        <dbReference type="Google" id="ProtNLM"/>
    </source>
</evidence>
<sequence length="158" mass="18240">MLVLFVLLNSFSFIQCVRILGFFPTPSYSNQIIFQPIWKQLSLRGHNVTVVTPQPLYDPSLTNLTEIDIPFAYDILSKYGWPNEYVKLASTLHRLDYLLHAGKELTMNIWEYGPVQHIINDQHDKFDLLIVQVAYNVNLLLNSLAFKFRTPIVGKSVN</sequence>
<feature type="chain" id="PRO_5046843819" description="Ecdysteroid UDP-glucosyltransferase" evidence="1">
    <location>
        <begin position="17"/>
        <end position="158"/>
    </location>
</feature>
<dbReference type="SUPFAM" id="SSF53756">
    <property type="entry name" value="UDP-Glycosyltransferase/glycogen phosphorylase"/>
    <property type="match status" value="1"/>
</dbReference>
<dbReference type="GeneID" id="126891611"/>
<dbReference type="EnsemblMetazoa" id="XM_050660793.1">
    <property type="protein sequence ID" value="XP_050516750.1"/>
    <property type="gene ID" value="LOC126891611"/>
</dbReference>
<evidence type="ECO:0000256" key="1">
    <source>
        <dbReference type="SAM" id="SignalP"/>
    </source>
</evidence>
<proteinExistence type="predicted"/>
<reference evidence="2" key="1">
    <citation type="submission" date="2025-05" db="UniProtKB">
        <authorList>
            <consortium name="EnsemblMetazoa"/>
        </authorList>
    </citation>
    <scope>IDENTIFICATION</scope>
</reference>
<name>A0ABM5L2U7_DIAVI</name>
<keyword evidence="3" id="KW-1185">Reference proteome</keyword>
<organism evidence="2 3">
    <name type="scientific">Diabrotica virgifera virgifera</name>
    <name type="common">western corn rootworm</name>
    <dbReference type="NCBI Taxonomy" id="50390"/>
    <lineage>
        <taxon>Eukaryota</taxon>
        <taxon>Metazoa</taxon>
        <taxon>Ecdysozoa</taxon>
        <taxon>Arthropoda</taxon>
        <taxon>Hexapoda</taxon>
        <taxon>Insecta</taxon>
        <taxon>Pterygota</taxon>
        <taxon>Neoptera</taxon>
        <taxon>Endopterygota</taxon>
        <taxon>Coleoptera</taxon>
        <taxon>Polyphaga</taxon>
        <taxon>Cucujiformia</taxon>
        <taxon>Chrysomeloidea</taxon>
        <taxon>Chrysomelidae</taxon>
        <taxon>Galerucinae</taxon>
        <taxon>Diabroticina</taxon>
        <taxon>Diabroticites</taxon>
        <taxon>Diabrotica</taxon>
    </lineage>
</organism>
<evidence type="ECO:0000313" key="2">
    <source>
        <dbReference type="EnsemblMetazoa" id="XP_050516750.1"/>
    </source>
</evidence>
<feature type="signal peptide" evidence="1">
    <location>
        <begin position="1"/>
        <end position="16"/>
    </location>
</feature>
<accession>A0ABM5L2U7</accession>
<keyword evidence="1" id="KW-0732">Signal</keyword>
<dbReference type="RefSeq" id="XP_050516750.1">
    <property type="nucleotide sequence ID" value="XM_050660793.1"/>
</dbReference>
<evidence type="ECO:0000313" key="3">
    <source>
        <dbReference type="Proteomes" id="UP001652700"/>
    </source>
</evidence>
<protein>
    <recommendedName>
        <fullName evidence="4">Ecdysteroid UDP-glucosyltransferase</fullName>
    </recommendedName>
</protein>